<sequence length="239" mass="26779">MIYEHPLAYVLGLEGIALMRAYTGEHDRAFVEARLAEIRKLLDNNSLADAAVEVARVDTVGGYRIWSQTYDGPNAALNTDDFDADAGVLTVRNGKFGKSRLLPLHPTSSDGIGHYLRRRSQHLQRRRLPDSGVLFISTAGTRLDHSRAQKTWRQIRQDAGLRPRSANCRPRIHDLRHSFAVATLLDWYRTGQDVPAMLPRLATYLGHADPKHTFWYLSAAPELLALAGDRLEDFLAGTP</sequence>
<evidence type="ECO:0000313" key="3">
    <source>
        <dbReference type="EMBL" id="MBE1557575.1"/>
    </source>
</evidence>
<organism evidence="3 4">
    <name type="scientific">Nonomuraea africana</name>
    <dbReference type="NCBI Taxonomy" id="46171"/>
    <lineage>
        <taxon>Bacteria</taxon>
        <taxon>Bacillati</taxon>
        <taxon>Actinomycetota</taxon>
        <taxon>Actinomycetes</taxon>
        <taxon>Streptosporangiales</taxon>
        <taxon>Streptosporangiaceae</taxon>
        <taxon>Nonomuraea</taxon>
    </lineage>
</organism>
<accession>A0ABR9K6Q4</accession>
<keyword evidence="4" id="KW-1185">Reference proteome</keyword>
<proteinExistence type="predicted"/>
<feature type="domain" description="Tyr recombinase" evidence="2">
    <location>
        <begin position="26"/>
        <end position="229"/>
    </location>
</feature>
<dbReference type="InterPro" id="IPR011010">
    <property type="entry name" value="DNA_brk_join_enz"/>
</dbReference>
<protein>
    <submittedName>
        <fullName evidence="3">Integrase</fullName>
    </submittedName>
</protein>
<dbReference type="SUPFAM" id="SSF56349">
    <property type="entry name" value="DNA breaking-rejoining enzymes"/>
    <property type="match status" value="1"/>
</dbReference>
<evidence type="ECO:0000256" key="1">
    <source>
        <dbReference type="ARBA" id="ARBA00023172"/>
    </source>
</evidence>
<keyword evidence="1" id="KW-0233">DNA recombination</keyword>
<dbReference type="Pfam" id="PF00589">
    <property type="entry name" value="Phage_integrase"/>
    <property type="match status" value="1"/>
</dbReference>
<gene>
    <name evidence="3" type="ORF">H4W81_000354</name>
</gene>
<comment type="caution">
    <text evidence="3">The sequence shown here is derived from an EMBL/GenBank/DDBJ whole genome shotgun (WGS) entry which is preliminary data.</text>
</comment>
<evidence type="ECO:0000259" key="2">
    <source>
        <dbReference type="PROSITE" id="PS51898"/>
    </source>
</evidence>
<dbReference type="PROSITE" id="PS51898">
    <property type="entry name" value="TYR_RECOMBINASE"/>
    <property type="match status" value="1"/>
</dbReference>
<reference evidence="3 4" key="1">
    <citation type="submission" date="2020-10" db="EMBL/GenBank/DDBJ databases">
        <title>Sequencing the genomes of 1000 actinobacteria strains.</title>
        <authorList>
            <person name="Klenk H.-P."/>
        </authorList>
    </citation>
    <scope>NUCLEOTIDE SEQUENCE [LARGE SCALE GENOMIC DNA]</scope>
    <source>
        <strain evidence="3 4">DSM 43748</strain>
    </source>
</reference>
<dbReference type="InterPro" id="IPR013762">
    <property type="entry name" value="Integrase-like_cat_sf"/>
</dbReference>
<dbReference type="InterPro" id="IPR002104">
    <property type="entry name" value="Integrase_catalytic"/>
</dbReference>
<name>A0ABR9K6Q4_9ACTN</name>
<dbReference type="Gene3D" id="1.10.443.10">
    <property type="entry name" value="Intergrase catalytic core"/>
    <property type="match status" value="1"/>
</dbReference>
<dbReference type="Proteomes" id="UP000661607">
    <property type="component" value="Unassembled WGS sequence"/>
</dbReference>
<evidence type="ECO:0000313" key="4">
    <source>
        <dbReference type="Proteomes" id="UP000661607"/>
    </source>
</evidence>
<dbReference type="RefSeq" id="WP_192773167.1">
    <property type="nucleotide sequence ID" value="NZ_BAAASY010000019.1"/>
</dbReference>
<dbReference type="EMBL" id="JADBEF010000001">
    <property type="protein sequence ID" value="MBE1557575.1"/>
    <property type="molecule type" value="Genomic_DNA"/>
</dbReference>